<name>A0A3M4KKR4_9PSED</name>
<keyword evidence="1" id="KW-0472">Membrane</keyword>
<dbReference type="EMBL" id="RBQG01000140">
    <property type="protein sequence ID" value="RMP13972.1"/>
    <property type="molecule type" value="Genomic_DNA"/>
</dbReference>
<evidence type="ECO:0000313" key="4">
    <source>
        <dbReference type="Proteomes" id="UP000267908"/>
    </source>
</evidence>
<organism evidence="3 5">
    <name type="scientific">Pseudomonas syringae pv. delphinii</name>
    <dbReference type="NCBI Taxonomy" id="192088"/>
    <lineage>
        <taxon>Bacteria</taxon>
        <taxon>Pseudomonadati</taxon>
        <taxon>Pseudomonadota</taxon>
        <taxon>Gammaproteobacteria</taxon>
        <taxon>Pseudomonadales</taxon>
        <taxon>Pseudomonadaceae</taxon>
        <taxon>Pseudomonas</taxon>
    </lineage>
</organism>
<keyword evidence="1" id="KW-1133">Transmembrane helix</keyword>
<sequence>MNLRACKLSLICIGGPDLPSSVTAEGMPMFYRIAADVVVAFHLLFIVFVLFGGLLVLRRPWLAMLHVPAIIWGTAVEFLHLYCPLTPLENALRSKAGERGYDGGFIEHYLIPLIYPAGLTPGVQLWLGGIVVLVNVAVYGRLLAHYVSRARRS</sequence>
<accession>A0A3M4KKR4</accession>
<evidence type="ECO:0000313" key="5">
    <source>
        <dbReference type="Proteomes" id="UP000269044"/>
    </source>
</evidence>
<proteinExistence type="predicted"/>
<dbReference type="InterPro" id="IPR021218">
    <property type="entry name" value="DUF2784"/>
</dbReference>
<evidence type="ECO:0000313" key="2">
    <source>
        <dbReference type="EMBL" id="RMP13972.1"/>
    </source>
</evidence>
<dbReference type="EMBL" id="RBRA01000009">
    <property type="protein sequence ID" value="RMQ29832.1"/>
    <property type="molecule type" value="Genomic_DNA"/>
</dbReference>
<protein>
    <submittedName>
        <fullName evidence="3">Putative membrane protein</fullName>
    </submittedName>
</protein>
<feature type="transmembrane region" description="Helical" evidence="1">
    <location>
        <begin position="125"/>
        <end position="144"/>
    </location>
</feature>
<keyword evidence="1" id="KW-0812">Transmembrane</keyword>
<feature type="transmembrane region" description="Helical" evidence="1">
    <location>
        <begin position="34"/>
        <end position="57"/>
    </location>
</feature>
<evidence type="ECO:0000313" key="3">
    <source>
        <dbReference type="EMBL" id="RMQ29832.1"/>
    </source>
</evidence>
<gene>
    <name evidence="3" type="ORF">ALQ08_100504</name>
    <name evidence="2" type="ORF">ALQ28_100471</name>
</gene>
<dbReference type="Proteomes" id="UP000269044">
    <property type="component" value="Unassembled WGS sequence"/>
</dbReference>
<dbReference type="Proteomes" id="UP000267908">
    <property type="component" value="Unassembled WGS sequence"/>
</dbReference>
<evidence type="ECO:0000256" key="1">
    <source>
        <dbReference type="SAM" id="Phobius"/>
    </source>
</evidence>
<comment type="caution">
    <text evidence="3">The sequence shown here is derived from an EMBL/GenBank/DDBJ whole genome shotgun (WGS) entry which is preliminary data.</text>
</comment>
<reference evidence="4 5" key="1">
    <citation type="submission" date="2018-08" db="EMBL/GenBank/DDBJ databases">
        <title>Recombination of ecologically and evolutionarily significant loci maintains genetic cohesion in the Pseudomonas syringae species complex.</title>
        <authorList>
            <person name="Dillon M."/>
            <person name="Thakur S."/>
            <person name="Almeida R.N.D."/>
            <person name="Weir B.S."/>
            <person name="Guttman D.S."/>
        </authorList>
    </citation>
    <scope>NUCLEOTIDE SEQUENCE [LARGE SCALE GENOMIC DNA]</scope>
    <source>
        <strain evidence="3 5">ICMP 13052</strain>
        <strain evidence="2 4">ICMP 4330</strain>
    </source>
</reference>
<dbReference type="AlphaFoldDB" id="A0A3M4KKR4"/>
<dbReference type="Pfam" id="PF10861">
    <property type="entry name" value="DUF2784"/>
    <property type="match status" value="1"/>
</dbReference>